<dbReference type="EMBL" id="CP061799">
    <property type="protein sequence ID" value="QTA82837.1"/>
    <property type="molecule type" value="Genomic_DNA"/>
</dbReference>
<dbReference type="RefSeq" id="WP_207688717.1">
    <property type="nucleotide sequence ID" value="NZ_CP061799.1"/>
</dbReference>
<keyword evidence="1" id="KW-0472">Membrane</keyword>
<evidence type="ECO:0000256" key="1">
    <source>
        <dbReference type="SAM" id="Phobius"/>
    </source>
</evidence>
<feature type="transmembrane region" description="Helical" evidence="1">
    <location>
        <begin position="24"/>
        <end position="44"/>
    </location>
</feature>
<proteinExistence type="predicted"/>
<keyword evidence="1" id="KW-1133">Transmembrane helix</keyword>
<feature type="transmembrane region" description="Helical" evidence="1">
    <location>
        <begin position="60"/>
        <end position="83"/>
    </location>
</feature>
<evidence type="ECO:0000313" key="3">
    <source>
        <dbReference type="Proteomes" id="UP000663720"/>
    </source>
</evidence>
<dbReference type="KEGG" id="dli:dnl_52220"/>
<organism evidence="2 3">
    <name type="scientific">Desulfonema limicola</name>
    <dbReference type="NCBI Taxonomy" id="45656"/>
    <lineage>
        <taxon>Bacteria</taxon>
        <taxon>Pseudomonadati</taxon>
        <taxon>Thermodesulfobacteriota</taxon>
        <taxon>Desulfobacteria</taxon>
        <taxon>Desulfobacterales</taxon>
        <taxon>Desulfococcaceae</taxon>
        <taxon>Desulfonema</taxon>
    </lineage>
</organism>
<protein>
    <submittedName>
        <fullName evidence="2">Uncharacterized protein</fullName>
    </submittedName>
</protein>
<dbReference type="AlphaFoldDB" id="A0A975BCD3"/>
<accession>A0A975BCD3</accession>
<name>A0A975BCD3_9BACT</name>
<gene>
    <name evidence="2" type="ORF">dnl_52220</name>
</gene>
<keyword evidence="3" id="KW-1185">Reference proteome</keyword>
<reference evidence="2" key="1">
    <citation type="journal article" date="2021" name="Microb. Physiol.">
        <title>Proteogenomic Insights into the Physiology of Marine, Sulfate-Reducing, Filamentous Desulfonema limicola and Desulfonema magnum.</title>
        <authorList>
            <person name="Schnaars V."/>
            <person name="Wohlbrand L."/>
            <person name="Scheve S."/>
            <person name="Hinrichs C."/>
            <person name="Reinhardt R."/>
            <person name="Rabus R."/>
        </authorList>
    </citation>
    <scope>NUCLEOTIDE SEQUENCE</scope>
    <source>
        <strain evidence="2">5ac10</strain>
    </source>
</reference>
<evidence type="ECO:0000313" key="2">
    <source>
        <dbReference type="EMBL" id="QTA82837.1"/>
    </source>
</evidence>
<keyword evidence="1" id="KW-0812">Transmembrane</keyword>
<dbReference type="Proteomes" id="UP000663720">
    <property type="component" value="Chromosome"/>
</dbReference>
<sequence>MALNHNFVETPELLEISYRWFEPYHKAGCVFFIVWDFLSISLYYNELIKMTAKGYNSPKTILFLCIFIMLVIIPSYWMIIYAVNKTIVRLTLSQVTVKNGPLPWFRKNLSFPVEKIKYIWVEDRFPDSEEDFSRDIKAVFKNGNQEILFLNIVNPRESNLIRTRINLWLVENISKKQKSLHAKT</sequence>